<dbReference type="Proteomes" id="UP000315827">
    <property type="component" value="Unassembled WGS sequence"/>
</dbReference>
<dbReference type="InterPro" id="IPR027840">
    <property type="entry name" value="DUF4493"/>
</dbReference>
<evidence type="ECO:0000313" key="1">
    <source>
        <dbReference type="EMBL" id="TWV60491.1"/>
    </source>
</evidence>
<evidence type="ECO:0000313" key="2">
    <source>
        <dbReference type="Proteomes" id="UP000315827"/>
    </source>
</evidence>
<dbReference type="EMBL" id="VOHW01000009">
    <property type="protein sequence ID" value="TWV60491.1"/>
    <property type="molecule type" value="Genomic_DNA"/>
</dbReference>
<sequence length="427" mass="45239">MIMKLFNTILVGTAFLIGITSCEMKDEIKGNGDGGDSSVMGLLSLNLSAVETTNDVNTKASGVSTDNFKVNIVRANGTVYKAFNTFAQLKEESPVQIPIGKYTIEASSPGEIPSVSKSPYFAGDKAIQIEENLTASAEVACNIQNVKFGLTLADNFKETFPSYSISLQSGTDLAYTYSSENGDLAPVYLDASKVKSDIIILIKAVKADNTVIQLRKTLSKPDGYGGFEAGDFLNITFDVADVDPDQPSPGTPTQPGTAISVKVDMTFNNREETITIDVVDDTTDPDNPDQPGTNGPTLTCQYFSSPINISPSSTAPSKVDVAIEAPNKIANLKVTITSDNAGFTGALAAMGINGTFDLTNLDAELKAKLDQIGLPSEGIKEATSYTFSIGSFMSMLAVFDGTHTFKIEVVDANGVSAQNTLTVKVTK</sequence>
<dbReference type="PROSITE" id="PS51257">
    <property type="entry name" value="PROKAR_LIPOPROTEIN"/>
    <property type="match status" value="1"/>
</dbReference>
<organism evidence="1 2">
    <name type="scientific">Parabacteroides distasonis</name>
    <dbReference type="NCBI Taxonomy" id="823"/>
    <lineage>
        <taxon>Bacteria</taxon>
        <taxon>Pseudomonadati</taxon>
        <taxon>Bacteroidota</taxon>
        <taxon>Bacteroidia</taxon>
        <taxon>Bacteroidales</taxon>
        <taxon>Tannerellaceae</taxon>
        <taxon>Parabacteroides</taxon>
    </lineage>
</organism>
<protein>
    <submittedName>
        <fullName evidence="1">DUF4493 domain-containing protein</fullName>
    </submittedName>
</protein>
<accession>A0A5C6KEY0</accession>
<proteinExistence type="predicted"/>
<name>A0A5C6KEY0_PARDI</name>
<dbReference type="AlphaFoldDB" id="A0A5C6KEY0"/>
<comment type="caution">
    <text evidence="1">The sequence shown here is derived from an EMBL/GenBank/DDBJ whole genome shotgun (WGS) entry which is preliminary data.</text>
</comment>
<dbReference type="Pfam" id="PF14900">
    <property type="entry name" value="DUF4493"/>
    <property type="match status" value="1"/>
</dbReference>
<gene>
    <name evidence="1" type="ORF">FSA05_14590</name>
</gene>
<reference evidence="1 2" key="1">
    <citation type="submission" date="2019-07" db="EMBL/GenBank/DDBJ databases">
        <title>Genome sequencing of Parabacteroides distasonis iSURF_7.</title>
        <authorList>
            <person name="Degefu H.N."/>
            <person name="Ruoff K.L."/>
            <person name="Price C.E."/>
            <person name="Valls R.A."/>
            <person name="O'Toole G.A."/>
        </authorList>
    </citation>
    <scope>NUCLEOTIDE SEQUENCE [LARGE SCALE GENOMIC DNA]</scope>
    <source>
        <strain evidence="1 2">CFPLTA003_1B</strain>
    </source>
</reference>